<keyword evidence="2" id="KW-0689">Ribosomal protein</keyword>
<dbReference type="Gene3D" id="3.30.720.90">
    <property type="match status" value="1"/>
</dbReference>
<dbReference type="AlphaFoldDB" id="A0A811YPC9"/>
<dbReference type="GO" id="GO:0022625">
    <property type="term" value="C:cytosolic large ribosomal subunit"/>
    <property type="evidence" value="ECO:0007669"/>
    <property type="project" value="TreeGrafter"/>
</dbReference>
<evidence type="ECO:0000313" key="8">
    <source>
        <dbReference type="Proteomes" id="UP000645828"/>
    </source>
</evidence>
<dbReference type="Proteomes" id="UP000645828">
    <property type="component" value="Unassembled WGS sequence"/>
</dbReference>
<sequence length="56" mass="6480">MTMPCKIDKVKDFLLTARPKDAKSPKVQCSRYLHHKEKAEKMKQPLPLGLAMKELK</sequence>
<evidence type="ECO:0000313" key="7">
    <source>
        <dbReference type="EMBL" id="CAD7688139.1"/>
    </source>
</evidence>
<evidence type="ECO:0000256" key="5">
    <source>
        <dbReference type="ARBA" id="ARBA00035338"/>
    </source>
</evidence>
<keyword evidence="3" id="KW-0687">Ribonucleoprotein</keyword>
<comment type="similarity">
    <text evidence="1">Belongs to the eukaryotic ribosomal protein eL38 family.</text>
</comment>
<comment type="caution">
    <text evidence="6">The sequence shown here is derived from an EMBL/GenBank/DDBJ whole genome shotgun (WGS) entry which is preliminary data.</text>
</comment>
<reference evidence="6" key="1">
    <citation type="submission" date="2020-12" db="EMBL/GenBank/DDBJ databases">
        <authorList>
            <consortium name="Molecular Ecology Group"/>
        </authorList>
    </citation>
    <scope>NUCLEOTIDE SEQUENCE</scope>
    <source>
        <strain evidence="6">TBG_1078</strain>
    </source>
</reference>
<gene>
    <name evidence="6" type="ORF">NYPRO_LOCUS12179</name>
    <name evidence="7" type="ORF">NYPRO_LOCUS20932</name>
</gene>
<evidence type="ECO:0000256" key="2">
    <source>
        <dbReference type="ARBA" id="ARBA00022980"/>
    </source>
</evidence>
<evidence type="ECO:0000256" key="3">
    <source>
        <dbReference type="ARBA" id="ARBA00023274"/>
    </source>
</evidence>
<dbReference type="InterPro" id="IPR002675">
    <property type="entry name" value="Ribosomal_eL38"/>
</dbReference>
<name>A0A811YPC9_NYCPR</name>
<dbReference type="PANTHER" id="PTHR10965:SF0">
    <property type="entry name" value="LARGE RIBOSOMAL SUBUNIT PROTEIN EL38"/>
    <property type="match status" value="1"/>
</dbReference>
<dbReference type="PANTHER" id="PTHR10965">
    <property type="entry name" value="60S RIBOSOMAL PROTEIN L38"/>
    <property type="match status" value="1"/>
</dbReference>
<organism evidence="6 8">
    <name type="scientific">Nyctereutes procyonoides</name>
    <name type="common">Raccoon dog</name>
    <name type="synonym">Canis procyonoides</name>
    <dbReference type="NCBI Taxonomy" id="34880"/>
    <lineage>
        <taxon>Eukaryota</taxon>
        <taxon>Metazoa</taxon>
        <taxon>Chordata</taxon>
        <taxon>Craniata</taxon>
        <taxon>Vertebrata</taxon>
        <taxon>Euteleostomi</taxon>
        <taxon>Mammalia</taxon>
        <taxon>Eutheria</taxon>
        <taxon>Laurasiatheria</taxon>
        <taxon>Carnivora</taxon>
        <taxon>Caniformia</taxon>
        <taxon>Canidae</taxon>
        <taxon>Nyctereutes</taxon>
    </lineage>
</organism>
<dbReference type="GO" id="GO:0003735">
    <property type="term" value="F:structural constituent of ribosome"/>
    <property type="evidence" value="ECO:0007669"/>
    <property type="project" value="InterPro"/>
</dbReference>
<protein>
    <recommendedName>
        <fullName evidence="4">Large ribosomal subunit protein eL38</fullName>
    </recommendedName>
    <alternativeName>
        <fullName evidence="5">60S ribosomal protein L38</fullName>
    </alternativeName>
</protein>
<keyword evidence="8" id="KW-1185">Reference proteome</keyword>
<dbReference type="EMBL" id="CAJHUB010000711">
    <property type="protein sequence ID" value="CAD7679380.1"/>
    <property type="molecule type" value="Genomic_DNA"/>
</dbReference>
<dbReference type="EMBL" id="CAJHUB010000765">
    <property type="protein sequence ID" value="CAD7688139.1"/>
    <property type="molecule type" value="Genomic_DNA"/>
</dbReference>
<evidence type="ECO:0000313" key="6">
    <source>
        <dbReference type="EMBL" id="CAD7679380.1"/>
    </source>
</evidence>
<proteinExistence type="inferred from homology"/>
<dbReference type="GO" id="GO:0022618">
    <property type="term" value="P:protein-RNA complex assembly"/>
    <property type="evidence" value="ECO:0007669"/>
    <property type="project" value="TreeGrafter"/>
</dbReference>
<evidence type="ECO:0000256" key="1">
    <source>
        <dbReference type="ARBA" id="ARBA00007803"/>
    </source>
</evidence>
<accession>A0A811YPC9</accession>
<evidence type="ECO:0000256" key="4">
    <source>
        <dbReference type="ARBA" id="ARBA00035235"/>
    </source>
</evidence>
<dbReference type="InterPro" id="IPR038464">
    <property type="entry name" value="Ribosomal_eL38_sf"/>
</dbReference>
<dbReference type="GO" id="GO:0006412">
    <property type="term" value="P:translation"/>
    <property type="evidence" value="ECO:0007669"/>
    <property type="project" value="InterPro"/>
</dbReference>